<proteinExistence type="predicted"/>
<dbReference type="PIRSF" id="PIRSF037037">
    <property type="entry name" value="Kelch-like_protein_gigaxonin"/>
    <property type="match status" value="1"/>
</dbReference>
<accession>A0A9Q1DWF7</accession>
<dbReference type="SUPFAM" id="SSF54695">
    <property type="entry name" value="POZ domain"/>
    <property type="match status" value="1"/>
</dbReference>
<dbReference type="Pfam" id="PF07646">
    <property type="entry name" value="Kelch_2"/>
    <property type="match status" value="1"/>
</dbReference>
<dbReference type="Gene3D" id="3.30.710.10">
    <property type="entry name" value="Potassium Channel Kv1.1, Chain A"/>
    <property type="match status" value="1"/>
</dbReference>
<dbReference type="PANTHER" id="PTHR45632:SF9">
    <property type="entry name" value="KELCH-LIKE PROTEIN 9 ISOFORM X1"/>
    <property type="match status" value="1"/>
</dbReference>
<dbReference type="InterPro" id="IPR017096">
    <property type="entry name" value="BTB-kelch_protein"/>
</dbReference>
<dbReference type="InterPro" id="IPR011333">
    <property type="entry name" value="SKP1/BTB/POZ_sf"/>
</dbReference>
<protein>
    <recommendedName>
        <fullName evidence="4">BTB domain-containing protein</fullName>
    </recommendedName>
</protein>
<feature type="domain" description="BTB" evidence="4">
    <location>
        <begin position="108"/>
        <end position="175"/>
    </location>
</feature>
<sequence>MGSKEEGGRLYRKLSLPARFGSRASLRKSPKPTPTTSRPPAPIPRTLRKTSSTSPETSSLRPTPKPPELTPKPEEPALEPRTRILLSNGHATAILQGLDHFRSDKTLCDVTLESGDGSETFPVHRVIMASASEYFRTAFTGGMLAQGVVRLAGVSGRGLRSVVDFVYTGGLRLDMDSLRDTLEAANQLQVQPVLQLCNQLLSSELTVDNCLEVSSIAAELQLESAQERVQEFVCANFSALVQSGRYLGLAPPCLSHALSSDSLRGFTEAELYRLACDWLDQDPGGRARHTHSVMSCVRFPLMAPAELLRISHTDTRLRSDPDCAQLLLEASTYQTLPYLQPCLQSSRTRVRSDSSDLLLLGGVTQRHLSVSGQLCFYDNEAEAWRGLRGMEEPLYQHAVALLGGFLFAVGGQSRYHAQGAGATDSAHRYDPRTDLWLRLAPLRERRTCFTLSALQGALYAVGGRNSSSELSSVERYDFRKNEWAFVSPMTEPLYGHAEAVHEDLLYLSGGISRDSFQKALWRYAAGEDEWTRLEDMVVGRGLHCMAAVGDRLYVMGGNVSRGNGEYADVLSVEFYCPRAGQWSAAAPLPLGQSDVGVALCDGQLYLLGGYAFSGRAMVDGVQCYDPQRDVWEEACGLPEPMGGARACALPLPLTTHPPTGPPHQYPLDIPPHNHTHQNSLHTPPTQDRA</sequence>
<feature type="compositionally biased region" description="Polar residues" evidence="3">
    <location>
        <begin position="676"/>
        <end position="689"/>
    </location>
</feature>
<dbReference type="Pfam" id="PF07707">
    <property type="entry name" value="BACK"/>
    <property type="match status" value="1"/>
</dbReference>
<evidence type="ECO:0000256" key="3">
    <source>
        <dbReference type="SAM" id="MobiDB-lite"/>
    </source>
</evidence>
<dbReference type="InterPro" id="IPR011498">
    <property type="entry name" value="Kelch_2"/>
</dbReference>
<evidence type="ECO:0000256" key="1">
    <source>
        <dbReference type="ARBA" id="ARBA00022441"/>
    </source>
</evidence>
<keyword evidence="2" id="KW-0677">Repeat</keyword>
<dbReference type="GO" id="GO:0097602">
    <property type="term" value="F:cullin family protein binding"/>
    <property type="evidence" value="ECO:0007669"/>
    <property type="project" value="TreeGrafter"/>
</dbReference>
<dbReference type="SUPFAM" id="SSF117281">
    <property type="entry name" value="Kelch motif"/>
    <property type="match status" value="1"/>
</dbReference>
<dbReference type="Gene3D" id="2.120.10.80">
    <property type="entry name" value="Kelch-type beta propeller"/>
    <property type="match status" value="1"/>
</dbReference>
<dbReference type="GO" id="GO:0016567">
    <property type="term" value="P:protein ubiquitination"/>
    <property type="evidence" value="ECO:0007669"/>
    <property type="project" value="TreeGrafter"/>
</dbReference>
<dbReference type="InterPro" id="IPR015915">
    <property type="entry name" value="Kelch-typ_b-propeller"/>
</dbReference>
<dbReference type="InterPro" id="IPR011705">
    <property type="entry name" value="BACK"/>
</dbReference>
<keyword evidence="6" id="KW-1185">Reference proteome</keyword>
<dbReference type="Gene3D" id="1.25.40.420">
    <property type="match status" value="1"/>
</dbReference>
<dbReference type="InterPro" id="IPR006652">
    <property type="entry name" value="Kelch_1"/>
</dbReference>
<dbReference type="SMART" id="SM00875">
    <property type="entry name" value="BACK"/>
    <property type="match status" value="1"/>
</dbReference>
<organism evidence="5 6">
    <name type="scientific">Conger conger</name>
    <name type="common">Conger eel</name>
    <name type="synonym">Muraena conger</name>
    <dbReference type="NCBI Taxonomy" id="82655"/>
    <lineage>
        <taxon>Eukaryota</taxon>
        <taxon>Metazoa</taxon>
        <taxon>Chordata</taxon>
        <taxon>Craniata</taxon>
        <taxon>Vertebrata</taxon>
        <taxon>Euteleostomi</taxon>
        <taxon>Actinopterygii</taxon>
        <taxon>Neopterygii</taxon>
        <taxon>Teleostei</taxon>
        <taxon>Anguilliformes</taxon>
        <taxon>Congridae</taxon>
        <taxon>Conger</taxon>
    </lineage>
</organism>
<dbReference type="GO" id="GO:0004842">
    <property type="term" value="F:ubiquitin-protein transferase activity"/>
    <property type="evidence" value="ECO:0007669"/>
    <property type="project" value="TreeGrafter"/>
</dbReference>
<dbReference type="PROSITE" id="PS50097">
    <property type="entry name" value="BTB"/>
    <property type="match status" value="1"/>
</dbReference>
<dbReference type="SMART" id="SM00225">
    <property type="entry name" value="BTB"/>
    <property type="match status" value="1"/>
</dbReference>
<name>A0A9Q1DWF7_CONCO</name>
<dbReference type="Pfam" id="PF00651">
    <property type="entry name" value="BTB"/>
    <property type="match status" value="1"/>
</dbReference>
<feature type="compositionally biased region" description="Pro residues" evidence="3">
    <location>
        <begin position="31"/>
        <end position="43"/>
    </location>
</feature>
<dbReference type="EMBL" id="JAFJMO010000003">
    <property type="protein sequence ID" value="KAJ8283105.1"/>
    <property type="molecule type" value="Genomic_DNA"/>
</dbReference>
<dbReference type="InterPro" id="IPR000210">
    <property type="entry name" value="BTB/POZ_dom"/>
</dbReference>
<evidence type="ECO:0000259" key="4">
    <source>
        <dbReference type="PROSITE" id="PS50097"/>
    </source>
</evidence>
<evidence type="ECO:0000313" key="6">
    <source>
        <dbReference type="Proteomes" id="UP001152803"/>
    </source>
</evidence>
<gene>
    <name evidence="5" type="ORF">COCON_G00056240</name>
</gene>
<dbReference type="PANTHER" id="PTHR45632">
    <property type="entry name" value="LD33804P"/>
    <property type="match status" value="1"/>
</dbReference>
<dbReference type="SMART" id="SM00612">
    <property type="entry name" value="Kelch"/>
    <property type="match status" value="5"/>
</dbReference>
<evidence type="ECO:0000313" key="5">
    <source>
        <dbReference type="EMBL" id="KAJ8283105.1"/>
    </source>
</evidence>
<evidence type="ECO:0000256" key="2">
    <source>
        <dbReference type="ARBA" id="ARBA00022737"/>
    </source>
</evidence>
<dbReference type="GO" id="GO:0031463">
    <property type="term" value="C:Cul3-RING ubiquitin ligase complex"/>
    <property type="evidence" value="ECO:0007669"/>
    <property type="project" value="TreeGrafter"/>
</dbReference>
<dbReference type="GO" id="GO:0032465">
    <property type="term" value="P:regulation of cytokinesis"/>
    <property type="evidence" value="ECO:0007669"/>
    <property type="project" value="TreeGrafter"/>
</dbReference>
<feature type="region of interest" description="Disordered" evidence="3">
    <location>
        <begin position="653"/>
        <end position="689"/>
    </location>
</feature>
<feature type="compositionally biased region" description="Polar residues" evidence="3">
    <location>
        <begin position="49"/>
        <end position="61"/>
    </location>
</feature>
<dbReference type="AlphaFoldDB" id="A0A9Q1DWF7"/>
<dbReference type="OrthoDB" id="6482909at2759"/>
<keyword evidence="1" id="KW-0880">Kelch repeat</keyword>
<reference evidence="5" key="1">
    <citation type="journal article" date="2023" name="Science">
        <title>Genome structures resolve the early diversification of teleost fishes.</title>
        <authorList>
            <person name="Parey E."/>
            <person name="Louis A."/>
            <person name="Montfort J."/>
            <person name="Bouchez O."/>
            <person name="Roques C."/>
            <person name="Iampietro C."/>
            <person name="Lluch J."/>
            <person name="Castinel A."/>
            <person name="Donnadieu C."/>
            <person name="Desvignes T."/>
            <person name="Floi Bucao C."/>
            <person name="Jouanno E."/>
            <person name="Wen M."/>
            <person name="Mejri S."/>
            <person name="Dirks R."/>
            <person name="Jansen H."/>
            <person name="Henkel C."/>
            <person name="Chen W.J."/>
            <person name="Zahm M."/>
            <person name="Cabau C."/>
            <person name="Klopp C."/>
            <person name="Thompson A.W."/>
            <person name="Robinson-Rechavi M."/>
            <person name="Braasch I."/>
            <person name="Lecointre G."/>
            <person name="Bobe J."/>
            <person name="Postlethwait J.H."/>
            <person name="Berthelot C."/>
            <person name="Roest Crollius H."/>
            <person name="Guiguen Y."/>
        </authorList>
    </citation>
    <scope>NUCLEOTIDE SEQUENCE</scope>
    <source>
        <strain evidence="5">Concon-B</strain>
    </source>
</reference>
<comment type="caution">
    <text evidence="5">The sequence shown here is derived from an EMBL/GenBank/DDBJ whole genome shotgun (WGS) entry which is preliminary data.</text>
</comment>
<dbReference type="Pfam" id="PF01344">
    <property type="entry name" value="Kelch_1"/>
    <property type="match status" value="3"/>
</dbReference>
<dbReference type="Proteomes" id="UP001152803">
    <property type="component" value="Unassembled WGS sequence"/>
</dbReference>
<feature type="region of interest" description="Disordered" evidence="3">
    <location>
        <begin position="1"/>
        <end position="77"/>
    </location>
</feature>